<protein>
    <submittedName>
        <fullName evidence="2">Uncharacterized protein</fullName>
    </submittedName>
</protein>
<keyword evidence="1" id="KW-0812">Transmembrane</keyword>
<comment type="caution">
    <text evidence="2">The sequence shown here is derived from an EMBL/GenBank/DDBJ whole genome shotgun (WGS) entry which is preliminary data.</text>
</comment>
<evidence type="ECO:0000256" key="1">
    <source>
        <dbReference type="SAM" id="Phobius"/>
    </source>
</evidence>
<keyword evidence="1" id="KW-1133">Transmembrane helix</keyword>
<sequence>MLQLLQKLRDSVNVKKYAVYVAELEERAKSLAEAIVFFINTRVRDKLVISYSDLGYIPAHILYGFTLVMDPDKHVVFEDTDTVQHYVVPYRENFVSILFSTDPYNPSIINYMQTSRVMGNETLLLTVKPGDERFKQIYSSFNTLQVDVNEEIEASIIMSIATYYACIKLYSGKLGSRGTRLFKHGEEGLSIIVEELISKYMDALEKIVYDKPVIVSSPAFLKPASIFATSILDKLGLNAHFEDISRVGGRLESILLLATTVDEHLVKRLKFRLTPAGVKINEIIMNTDPLEAHIYLILLLYYLIFIHKQ</sequence>
<name>A0A7J3KH21_STAMA</name>
<proteinExistence type="predicted"/>
<gene>
    <name evidence="2" type="ORF">ENU09_02150</name>
</gene>
<evidence type="ECO:0000313" key="2">
    <source>
        <dbReference type="EMBL" id="HGQ59504.1"/>
    </source>
</evidence>
<accession>A0A7J3KH21</accession>
<organism evidence="2">
    <name type="scientific">Staphylothermus marinus</name>
    <dbReference type="NCBI Taxonomy" id="2280"/>
    <lineage>
        <taxon>Archaea</taxon>
        <taxon>Thermoproteota</taxon>
        <taxon>Thermoprotei</taxon>
        <taxon>Desulfurococcales</taxon>
        <taxon>Desulfurococcaceae</taxon>
        <taxon>Staphylothermus</taxon>
    </lineage>
</organism>
<keyword evidence="1" id="KW-0472">Membrane</keyword>
<feature type="transmembrane region" description="Helical" evidence="1">
    <location>
        <begin position="290"/>
        <end position="306"/>
    </location>
</feature>
<dbReference type="AlphaFoldDB" id="A0A7J3KH21"/>
<reference evidence="2" key="1">
    <citation type="journal article" date="2020" name="mSystems">
        <title>Genome- and Community-Level Interaction Insights into Carbon Utilization and Element Cycling Functions of Hydrothermarchaeota in Hydrothermal Sediment.</title>
        <authorList>
            <person name="Zhou Z."/>
            <person name="Liu Y."/>
            <person name="Xu W."/>
            <person name="Pan J."/>
            <person name="Luo Z.H."/>
            <person name="Li M."/>
        </authorList>
    </citation>
    <scope>NUCLEOTIDE SEQUENCE [LARGE SCALE GENOMIC DNA]</scope>
    <source>
        <strain evidence="2">SpSt-638</strain>
    </source>
</reference>
<dbReference type="EMBL" id="DTBE01000057">
    <property type="protein sequence ID" value="HGQ59504.1"/>
    <property type="molecule type" value="Genomic_DNA"/>
</dbReference>